<reference evidence="2 3" key="1">
    <citation type="journal article" date="2018" name="Nat. Biotechnol.">
        <title>A standardized bacterial taxonomy based on genome phylogeny substantially revises the tree of life.</title>
        <authorList>
            <person name="Parks D.H."/>
            <person name="Chuvochina M."/>
            <person name="Waite D.W."/>
            <person name="Rinke C."/>
            <person name="Skarshewski A."/>
            <person name="Chaumeil P.A."/>
            <person name="Hugenholtz P."/>
        </authorList>
    </citation>
    <scope>NUCLEOTIDE SEQUENCE [LARGE SCALE GENOMIC DNA]</scope>
    <source>
        <strain evidence="2">UBA8844</strain>
    </source>
</reference>
<dbReference type="Proteomes" id="UP000264071">
    <property type="component" value="Unassembled WGS sequence"/>
</dbReference>
<proteinExistence type="predicted"/>
<evidence type="ECO:0000313" key="2">
    <source>
        <dbReference type="EMBL" id="HCT56324.1"/>
    </source>
</evidence>
<dbReference type="EMBL" id="DPIY01000005">
    <property type="protein sequence ID" value="HCT56324.1"/>
    <property type="molecule type" value="Genomic_DNA"/>
</dbReference>
<organism evidence="2 3">
    <name type="scientific">Gemmatimonas aurantiaca</name>
    <dbReference type="NCBI Taxonomy" id="173480"/>
    <lineage>
        <taxon>Bacteria</taxon>
        <taxon>Pseudomonadati</taxon>
        <taxon>Gemmatimonadota</taxon>
        <taxon>Gemmatimonadia</taxon>
        <taxon>Gemmatimonadales</taxon>
        <taxon>Gemmatimonadaceae</taxon>
        <taxon>Gemmatimonas</taxon>
    </lineage>
</organism>
<comment type="caution">
    <text evidence="2">The sequence shown here is derived from an EMBL/GenBank/DDBJ whole genome shotgun (WGS) entry which is preliminary data.</text>
</comment>
<feature type="region of interest" description="Disordered" evidence="1">
    <location>
        <begin position="30"/>
        <end position="60"/>
    </location>
</feature>
<name>A0A3D4V690_9BACT</name>
<dbReference type="Pfam" id="PF04338">
    <property type="entry name" value="DUF481"/>
    <property type="match status" value="1"/>
</dbReference>
<dbReference type="AlphaFoldDB" id="A0A3D4V690"/>
<dbReference type="InterPro" id="IPR007433">
    <property type="entry name" value="DUF481"/>
</dbReference>
<accession>A0A3D4V690</accession>
<evidence type="ECO:0000256" key="1">
    <source>
        <dbReference type="SAM" id="MobiDB-lite"/>
    </source>
</evidence>
<evidence type="ECO:0000313" key="3">
    <source>
        <dbReference type="Proteomes" id="UP000264071"/>
    </source>
</evidence>
<protein>
    <submittedName>
        <fullName evidence="2">DUF481 domain-containing protein</fullName>
    </submittedName>
</protein>
<feature type="compositionally biased region" description="Low complexity" evidence="1">
    <location>
        <begin position="30"/>
        <end position="42"/>
    </location>
</feature>
<sequence length="285" mass="30898">MTLRPGLAATTYVSLGLALLLAPRFVASQGTSSVSSGSPTTANAPKDSAGAKTAAKAPRKRKALDFTGSLGYTQTGGNSTARNFNVGNSLTYRLAGWTIKQDLTFVYGEANDRVNANFWNGGLRGDRNVAERVDFFLASRYDRNVRQGVTNRFQQGFGLNMLAFEDSRNKVHVALGGSLFSQQLEPGAVAKVSRAFPAARAALDYRYRFTPVAYLQQTAEYLPAVGDTATSYFVNTESAIVAPISRNVGLKIGYVIRYNSEPPVRDNIPLRTTDMFFSSGLTLTF</sequence>
<gene>
    <name evidence="2" type="ORF">DGD08_03835</name>
</gene>